<dbReference type="PRINTS" id="PR00080">
    <property type="entry name" value="SDRFAMILY"/>
</dbReference>
<reference evidence="3 4" key="1">
    <citation type="submission" date="2015-04" db="EMBL/GenBank/DDBJ databases">
        <title>Complete genome sequence of Schizopora paradoxa KUC8140, a cosmopolitan wood degrader in East Asia.</title>
        <authorList>
            <consortium name="DOE Joint Genome Institute"/>
            <person name="Min B."/>
            <person name="Park H."/>
            <person name="Jang Y."/>
            <person name="Kim J.-J."/>
            <person name="Kim K.H."/>
            <person name="Pangilinan J."/>
            <person name="Lipzen A."/>
            <person name="Riley R."/>
            <person name="Grigoriev I.V."/>
            <person name="Spatafora J.W."/>
            <person name="Choi I.-G."/>
        </authorList>
    </citation>
    <scope>NUCLEOTIDE SEQUENCE [LARGE SCALE GENOMIC DNA]</scope>
    <source>
        <strain evidence="3 4">KUC8140</strain>
    </source>
</reference>
<organism evidence="3 4">
    <name type="scientific">Schizopora paradoxa</name>
    <dbReference type="NCBI Taxonomy" id="27342"/>
    <lineage>
        <taxon>Eukaryota</taxon>
        <taxon>Fungi</taxon>
        <taxon>Dikarya</taxon>
        <taxon>Basidiomycota</taxon>
        <taxon>Agaricomycotina</taxon>
        <taxon>Agaricomycetes</taxon>
        <taxon>Hymenochaetales</taxon>
        <taxon>Schizoporaceae</taxon>
        <taxon>Schizopora</taxon>
    </lineage>
</organism>
<keyword evidence="4" id="KW-1185">Reference proteome</keyword>
<dbReference type="OrthoDB" id="498125at2759"/>
<evidence type="ECO:0000256" key="2">
    <source>
        <dbReference type="ARBA" id="ARBA00022857"/>
    </source>
</evidence>
<dbReference type="PANTHER" id="PTHR42760:SF121">
    <property type="entry name" value="3-OXOACYL-(ACYL-CARRIER-PROTEIN) REDUCTASE"/>
    <property type="match status" value="1"/>
</dbReference>
<dbReference type="EMBL" id="KQ085896">
    <property type="protein sequence ID" value="KLO18318.1"/>
    <property type="molecule type" value="Genomic_DNA"/>
</dbReference>
<dbReference type="AlphaFoldDB" id="A0A0H2S9B2"/>
<dbReference type="InterPro" id="IPR036291">
    <property type="entry name" value="NAD(P)-bd_dom_sf"/>
</dbReference>
<gene>
    <name evidence="3" type="ORF">SCHPADRAFT_919140</name>
</gene>
<dbReference type="FunCoup" id="A0A0H2S9B2">
    <property type="interactions" value="22"/>
</dbReference>
<dbReference type="GO" id="GO:0016616">
    <property type="term" value="F:oxidoreductase activity, acting on the CH-OH group of donors, NAD or NADP as acceptor"/>
    <property type="evidence" value="ECO:0007669"/>
    <property type="project" value="TreeGrafter"/>
</dbReference>
<dbReference type="GO" id="GO:0048038">
    <property type="term" value="F:quinone binding"/>
    <property type="evidence" value="ECO:0007669"/>
    <property type="project" value="TreeGrafter"/>
</dbReference>
<evidence type="ECO:0000313" key="4">
    <source>
        <dbReference type="Proteomes" id="UP000053477"/>
    </source>
</evidence>
<dbReference type="PRINTS" id="PR00081">
    <property type="entry name" value="GDHRDH"/>
</dbReference>
<comment type="similarity">
    <text evidence="1">Belongs to the short-chain dehydrogenases/reductases (SDR) family.</text>
</comment>
<dbReference type="InParanoid" id="A0A0H2S9B2"/>
<dbReference type="Proteomes" id="UP000053477">
    <property type="component" value="Unassembled WGS sequence"/>
</dbReference>
<name>A0A0H2S9B2_9AGAM</name>
<dbReference type="InterPro" id="IPR020904">
    <property type="entry name" value="Sc_DH/Rdtase_CS"/>
</dbReference>
<evidence type="ECO:0000256" key="1">
    <source>
        <dbReference type="ARBA" id="ARBA00006484"/>
    </source>
</evidence>
<dbReference type="InterPro" id="IPR002347">
    <property type="entry name" value="SDR_fam"/>
</dbReference>
<sequence>MTHETGVAIVTGSGQGIGQGIALRLAEDGLDIALFDLPSNKEKLDRVAEEISKKGRKVICLFGDVSNEEDVSNLVEKTVNELGSLDVMVANAGIVFHSLVTETNVSDWDTLFSVNVRGTMLCYKHAGIQMITQGKGGRIIGAASVASKIGQPYASAYVASKFAIRGLTQSAAMELGKYGITVNAYAPGPIDTEFLGKFDEFHTSLSGQSKGSFLEGLKTKNCTKSIGEPKDVANLVSFLASKSSEFITGQSIVVDGGAVFD</sequence>
<dbReference type="FunFam" id="3.40.50.720:FF:000084">
    <property type="entry name" value="Short-chain dehydrogenase reductase"/>
    <property type="match status" value="1"/>
</dbReference>
<dbReference type="STRING" id="27342.A0A0H2S9B2"/>
<dbReference type="PANTHER" id="PTHR42760">
    <property type="entry name" value="SHORT-CHAIN DEHYDROGENASES/REDUCTASES FAMILY MEMBER"/>
    <property type="match status" value="1"/>
</dbReference>
<protein>
    <submittedName>
        <fullName evidence="3">NAD-binding protein</fullName>
    </submittedName>
</protein>
<dbReference type="PROSITE" id="PS00061">
    <property type="entry name" value="ADH_SHORT"/>
    <property type="match status" value="1"/>
</dbReference>
<proteinExistence type="inferred from homology"/>
<keyword evidence="2" id="KW-0521">NADP</keyword>
<dbReference type="Pfam" id="PF13561">
    <property type="entry name" value="adh_short_C2"/>
    <property type="match status" value="1"/>
</dbReference>
<dbReference type="GO" id="GO:0006633">
    <property type="term" value="P:fatty acid biosynthetic process"/>
    <property type="evidence" value="ECO:0007669"/>
    <property type="project" value="TreeGrafter"/>
</dbReference>
<dbReference type="Gene3D" id="3.40.50.720">
    <property type="entry name" value="NAD(P)-binding Rossmann-like Domain"/>
    <property type="match status" value="1"/>
</dbReference>
<accession>A0A0H2S9B2</accession>
<dbReference type="SUPFAM" id="SSF51735">
    <property type="entry name" value="NAD(P)-binding Rossmann-fold domains"/>
    <property type="match status" value="1"/>
</dbReference>
<evidence type="ECO:0000313" key="3">
    <source>
        <dbReference type="EMBL" id="KLO18318.1"/>
    </source>
</evidence>